<dbReference type="Pfam" id="PF00096">
    <property type="entry name" value="zf-C2H2"/>
    <property type="match status" value="3"/>
</dbReference>
<evidence type="ECO:0000313" key="9">
    <source>
        <dbReference type="Ensembl" id="ENSPNAP00000026427.2"/>
    </source>
</evidence>
<organism evidence="9 10">
    <name type="scientific">Pygocentrus nattereri</name>
    <name type="common">Red-bellied piranha</name>
    <dbReference type="NCBI Taxonomy" id="42514"/>
    <lineage>
        <taxon>Eukaryota</taxon>
        <taxon>Metazoa</taxon>
        <taxon>Chordata</taxon>
        <taxon>Craniata</taxon>
        <taxon>Vertebrata</taxon>
        <taxon>Euteleostomi</taxon>
        <taxon>Actinopterygii</taxon>
        <taxon>Neopterygii</taxon>
        <taxon>Teleostei</taxon>
        <taxon>Ostariophysi</taxon>
        <taxon>Characiformes</taxon>
        <taxon>Characoidei</taxon>
        <taxon>Pygocentrus</taxon>
    </lineage>
</organism>
<feature type="domain" description="C2H2-type" evidence="8">
    <location>
        <begin position="272"/>
        <end position="298"/>
    </location>
</feature>
<dbReference type="Proteomes" id="UP001501920">
    <property type="component" value="Chromosome 21"/>
</dbReference>
<dbReference type="OrthoDB" id="9439903at2759"/>
<reference evidence="9 10" key="1">
    <citation type="submission" date="2020-10" db="EMBL/GenBank/DDBJ databases">
        <title>Pygocentrus nattereri (red-bellied piranha) genome, fPygNat1, primary haplotype.</title>
        <authorList>
            <person name="Myers G."/>
            <person name="Meyer A."/>
            <person name="Karagic N."/>
            <person name="Pippel M."/>
            <person name="Winkler S."/>
            <person name="Tracey A."/>
            <person name="Wood J."/>
            <person name="Formenti G."/>
            <person name="Howe K."/>
            <person name="Fedrigo O."/>
            <person name="Jarvis E.D."/>
        </authorList>
    </citation>
    <scope>NUCLEOTIDE SEQUENCE [LARGE SCALE GENOMIC DNA]</scope>
</reference>
<dbReference type="SMART" id="SM00355">
    <property type="entry name" value="ZnF_C2H2"/>
    <property type="match status" value="4"/>
</dbReference>
<dbReference type="PROSITE" id="PS50157">
    <property type="entry name" value="ZINC_FINGER_C2H2_2"/>
    <property type="match status" value="4"/>
</dbReference>
<keyword evidence="2" id="KW-0479">Metal-binding</keyword>
<reference evidence="9" key="2">
    <citation type="submission" date="2025-08" db="UniProtKB">
        <authorList>
            <consortium name="Ensembl"/>
        </authorList>
    </citation>
    <scope>IDENTIFICATION</scope>
</reference>
<dbReference type="STRING" id="42514.ENSPNAP00000026427"/>
<evidence type="ECO:0000256" key="2">
    <source>
        <dbReference type="ARBA" id="ARBA00022723"/>
    </source>
</evidence>
<dbReference type="OMA" id="ISHMECH"/>
<dbReference type="PANTHER" id="PTHR24394:SF44">
    <property type="entry name" value="ZINC FINGER PROTEIN 271-LIKE"/>
    <property type="match status" value="1"/>
</dbReference>
<keyword evidence="4 7" id="KW-0863">Zinc-finger</keyword>
<accession>A0A3B4DPX8</accession>
<dbReference type="RefSeq" id="XP_017566234.2">
    <property type="nucleotide sequence ID" value="XM_017710745.2"/>
</dbReference>
<dbReference type="GeneID" id="108435135"/>
<keyword evidence="10" id="KW-1185">Reference proteome</keyword>
<protein>
    <recommendedName>
        <fullName evidence="8">C2H2-type domain-containing protein</fullName>
    </recommendedName>
</protein>
<feature type="domain" description="C2H2-type" evidence="8">
    <location>
        <begin position="216"/>
        <end position="243"/>
    </location>
</feature>
<evidence type="ECO:0000256" key="3">
    <source>
        <dbReference type="ARBA" id="ARBA00022737"/>
    </source>
</evidence>
<dbReference type="InterPro" id="IPR036236">
    <property type="entry name" value="Znf_C2H2_sf"/>
</dbReference>
<dbReference type="PANTHER" id="PTHR24394">
    <property type="entry name" value="ZINC FINGER PROTEIN"/>
    <property type="match status" value="1"/>
</dbReference>
<dbReference type="InterPro" id="IPR013087">
    <property type="entry name" value="Znf_C2H2_type"/>
</dbReference>
<dbReference type="PROSITE" id="PS00028">
    <property type="entry name" value="ZINC_FINGER_C2H2_1"/>
    <property type="match status" value="3"/>
</dbReference>
<dbReference type="GO" id="GO:0000981">
    <property type="term" value="F:DNA-binding transcription factor activity, RNA polymerase II-specific"/>
    <property type="evidence" value="ECO:0007669"/>
    <property type="project" value="TreeGrafter"/>
</dbReference>
<keyword evidence="6" id="KW-0539">Nucleus</keyword>
<keyword evidence="5" id="KW-0862">Zinc</keyword>
<dbReference type="Gene3D" id="3.30.160.60">
    <property type="entry name" value="Classic Zinc Finger"/>
    <property type="match status" value="3"/>
</dbReference>
<evidence type="ECO:0000256" key="1">
    <source>
        <dbReference type="ARBA" id="ARBA00004123"/>
    </source>
</evidence>
<keyword evidence="3" id="KW-0677">Repeat</keyword>
<comment type="subcellular location">
    <subcellularLocation>
        <location evidence="1">Nucleus</location>
    </subcellularLocation>
</comment>
<dbReference type="SUPFAM" id="SSF57667">
    <property type="entry name" value="beta-beta-alpha zinc fingers"/>
    <property type="match status" value="2"/>
</dbReference>
<evidence type="ECO:0000259" key="8">
    <source>
        <dbReference type="PROSITE" id="PS50157"/>
    </source>
</evidence>
<evidence type="ECO:0000256" key="6">
    <source>
        <dbReference type="ARBA" id="ARBA00023242"/>
    </source>
</evidence>
<evidence type="ECO:0000313" key="10">
    <source>
        <dbReference type="Proteomes" id="UP001501920"/>
    </source>
</evidence>
<evidence type="ECO:0000256" key="4">
    <source>
        <dbReference type="ARBA" id="ARBA00022771"/>
    </source>
</evidence>
<dbReference type="Ensembl" id="ENSPNAT00000005129.2">
    <property type="protein sequence ID" value="ENSPNAP00000026427.2"/>
    <property type="gene ID" value="ENSPNAG00000011733.2"/>
</dbReference>
<dbReference type="FunFam" id="3.30.160.60:FF:001498">
    <property type="entry name" value="Zinc finger protein 404"/>
    <property type="match status" value="1"/>
</dbReference>
<name>A0A3B4DPX8_PYGNA</name>
<proteinExistence type="predicted"/>
<feature type="domain" description="C2H2-type" evidence="8">
    <location>
        <begin position="244"/>
        <end position="271"/>
    </location>
</feature>
<dbReference type="FunFam" id="3.30.160.60:FF:000100">
    <property type="entry name" value="Zinc finger 45-like"/>
    <property type="match status" value="1"/>
</dbReference>
<reference evidence="9" key="3">
    <citation type="submission" date="2025-09" db="UniProtKB">
        <authorList>
            <consortium name="Ensembl"/>
        </authorList>
    </citation>
    <scope>IDENTIFICATION</scope>
</reference>
<dbReference type="GO" id="GO:0005634">
    <property type="term" value="C:nucleus"/>
    <property type="evidence" value="ECO:0007669"/>
    <property type="project" value="UniProtKB-SubCell"/>
</dbReference>
<feature type="domain" description="C2H2-type" evidence="8">
    <location>
        <begin position="187"/>
        <end position="214"/>
    </location>
</feature>
<dbReference type="AlphaFoldDB" id="A0A3B4DPX8"/>
<evidence type="ECO:0000256" key="7">
    <source>
        <dbReference type="PROSITE-ProRule" id="PRU00042"/>
    </source>
</evidence>
<dbReference type="GO" id="GO:0008270">
    <property type="term" value="F:zinc ion binding"/>
    <property type="evidence" value="ECO:0007669"/>
    <property type="project" value="UniProtKB-KW"/>
</dbReference>
<evidence type="ECO:0000256" key="5">
    <source>
        <dbReference type="ARBA" id="ARBA00022833"/>
    </source>
</evidence>
<dbReference type="GeneTree" id="ENSGT00940000164868"/>
<sequence>MTKLDAFNSFLRERLFCVAEEIFHAVQEIVCEQQDELKRAEEEICLLRRELAAASLNNKETDIQASHPGLCTEQQQSQNEPVSSESSLIQVKLELCALQQDAEPQLLSSASTCSSSSSVKSTDVQKKTLCLPPKTKESEGLKMNSYISINLVPCDALLCSENLNSSAVRNQTAKDGCVVGIKEEDVHSCPYCDASFHDFSQLISHMECHKNSLDPLQCQICGKHFNHRMTWKNHMVVHQKIRPFRCKFCSKGFNQKGHLKEHERIHTGEKPFGCSICGKHFTQFNHVRAHIRNHHQNK</sequence>